<dbReference type="Proteomes" id="UP000522163">
    <property type="component" value="Unassembled WGS sequence"/>
</dbReference>
<dbReference type="InterPro" id="IPR052942">
    <property type="entry name" value="LPS_cholinephosphotransferase"/>
</dbReference>
<evidence type="ECO:0000259" key="1">
    <source>
        <dbReference type="Pfam" id="PF04991"/>
    </source>
</evidence>
<feature type="domain" description="LicD/FKTN/FKRP nucleotidyltransferase" evidence="1">
    <location>
        <begin position="21"/>
        <end position="258"/>
    </location>
</feature>
<reference evidence="2 3" key="1">
    <citation type="submission" date="2020-08" db="EMBL/GenBank/DDBJ databases">
        <title>Genomic Encyclopedia of Type Strains, Phase IV (KMG-IV): sequencing the most valuable type-strain genomes for metagenomic binning, comparative biology and taxonomic classification.</title>
        <authorList>
            <person name="Goeker M."/>
        </authorList>
    </citation>
    <scope>NUCLEOTIDE SEQUENCE [LARGE SCALE GENOMIC DNA]</scope>
    <source>
        <strain evidence="2 3">DSM 17245</strain>
    </source>
</reference>
<organism evidence="2 3">
    <name type="scientific">Oribacterium sinus</name>
    <dbReference type="NCBI Taxonomy" id="237576"/>
    <lineage>
        <taxon>Bacteria</taxon>
        <taxon>Bacillati</taxon>
        <taxon>Bacillota</taxon>
        <taxon>Clostridia</taxon>
        <taxon>Lachnospirales</taxon>
        <taxon>Lachnospiraceae</taxon>
        <taxon>Oribacterium</taxon>
    </lineage>
</organism>
<evidence type="ECO:0000313" key="3">
    <source>
        <dbReference type="Proteomes" id="UP000522163"/>
    </source>
</evidence>
<proteinExistence type="predicted"/>
<dbReference type="GO" id="GO:0009100">
    <property type="term" value="P:glycoprotein metabolic process"/>
    <property type="evidence" value="ECO:0007669"/>
    <property type="project" value="UniProtKB-ARBA"/>
</dbReference>
<dbReference type="EMBL" id="JACHHH010000009">
    <property type="protein sequence ID" value="MBB6041868.1"/>
    <property type="molecule type" value="Genomic_DNA"/>
</dbReference>
<sequence length="277" mass="33048">MDLAEKQRRGFAILKEIHRICEKHKISYRLDSGTLLGAIRHEGFIPWDDDVDLCFLREEWEKFERAAKEELSENFALLMPNTYRNGRSFYDFVPRVVDLYSKRREVEGEEDAFYEGKLNHLWVDCFILDDCPRNALLDKLYRFRQQMIFGLAMGHRRKLDFQKYSPMAKLFVAVLATLGKCLSLPFLFSLQDKWAQGARREKTERRGEDFLYFSNYQPDFQYCKVQYSWEEPVQYKPFAGKEFPVPKDYDSVLKMLYGDYMTPPKKEEQVPSHEEMI</sequence>
<dbReference type="GeneID" id="85015388"/>
<dbReference type="GO" id="GO:0016740">
    <property type="term" value="F:transferase activity"/>
    <property type="evidence" value="ECO:0007669"/>
    <property type="project" value="UniProtKB-KW"/>
</dbReference>
<evidence type="ECO:0000313" key="2">
    <source>
        <dbReference type="EMBL" id="MBB6041868.1"/>
    </source>
</evidence>
<dbReference type="InterPro" id="IPR007074">
    <property type="entry name" value="LicD/FKTN/FKRP_NTP_transf"/>
</dbReference>
<comment type="caution">
    <text evidence="2">The sequence shown here is derived from an EMBL/GenBank/DDBJ whole genome shotgun (WGS) entry which is preliminary data.</text>
</comment>
<dbReference type="PANTHER" id="PTHR43404">
    <property type="entry name" value="LIPOPOLYSACCHARIDE CHOLINEPHOSPHOTRANSFERASE LICD"/>
    <property type="match status" value="1"/>
</dbReference>
<gene>
    <name evidence="2" type="ORF">HNQ46_001858</name>
</gene>
<protein>
    <submittedName>
        <fullName evidence="2">Lipopolysaccharide cholinephosphotransferase</fullName>
        <ecNumber evidence="2">2.7.8.-</ecNumber>
    </submittedName>
</protein>
<dbReference type="AlphaFoldDB" id="A0A7W9W2T7"/>
<dbReference type="EC" id="2.7.8.-" evidence="2"/>
<dbReference type="Pfam" id="PF04991">
    <property type="entry name" value="LicD"/>
    <property type="match status" value="1"/>
</dbReference>
<dbReference type="PANTHER" id="PTHR43404:SF2">
    <property type="entry name" value="LIPOPOLYSACCHARIDE CHOLINEPHOSPHOTRANSFERASE LICD"/>
    <property type="match status" value="1"/>
</dbReference>
<name>A0A7W9W2T7_9FIRM</name>
<dbReference type="RefSeq" id="WP_183684420.1">
    <property type="nucleotide sequence ID" value="NZ_JACHHH010000009.1"/>
</dbReference>
<keyword evidence="2" id="KW-0808">Transferase</keyword>
<accession>A0A7W9W2T7</accession>